<evidence type="ECO:0000256" key="4">
    <source>
        <dbReference type="ARBA" id="ARBA00023125"/>
    </source>
</evidence>
<dbReference type="Gene3D" id="1.10.10.10">
    <property type="entry name" value="Winged helix-like DNA-binding domain superfamily/Winged helix DNA-binding domain"/>
    <property type="match status" value="1"/>
</dbReference>
<dbReference type="Proteomes" id="UP001474181">
    <property type="component" value="Unassembled WGS sequence"/>
</dbReference>
<dbReference type="SUPFAM" id="SSF88946">
    <property type="entry name" value="Sigma2 domain of RNA polymerase sigma factors"/>
    <property type="match status" value="1"/>
</dbReference>
<dbReference type="InterPro" id="IPR014284">
    <property type="entry name" value="RNA_pol_sigma-70_dom"/>
</dbReference>
<gene>
    <name evidence="9" type="ORF">ABT404_09385</name>
</gene>
<feature type="region of interest" description="Disordered" evidence="6">
    <location>
        <begin position="1"/>
        <end position="23"/>
    </location>
</feature>
<dbReference type="NCBIfam" id="TIGR02937">
    <property type="entry name" value="sigma70-ECF"/>
    <property type="match status" value="1"/>
</dbReference>
<organism evidence="9 10">
    <name type="scientific">Streptomyces hyaluromycini</name>
    <dbReference type="NCBI Taxonomy" id="1377993"/>
    <lineage>
        <taxon>Bacteria</taxon>
        <taxon>Bacillati</taxon>
        <taxon>Actinomycetota</taxon>
        <taxon>Actinomycetes</taxon>
        <taxon>Kitasatosporales</taxon>
        <taxon>Streptomycetaceae</taxon>
        <taxon>Streptomyces</taxon>
    </lineage>
</organism>
<reference evidence="9 10" key="1">
    <citation type="submission" date="2024-06" db="EMBL/GenBank/DDBJ databases">
        <title>The Natural Products Discovery Center: Release of the First 8490 Sequenced Strains for Exploring Actinobacteria Biosynthetic Diversity.</title>
        <authorList>
            <person name="Kalkreuter E."/>
            <person name="Kautsar S.A."/>
            <person name="Yang D."/>
            <person name="Bader C.D."/>
            <person name="Teijaro C.N."/>
            <person name="Fluegel L."/>
            <person name="Davis C.M."/>
            <person name="Simpson J.R."/>
            <person name="Lauterbach L."/>
            <person name="Steele A.D."/>
            <person name="Gui C."/>
            <person name="Meng S."/>
            <person name="Li G."/>
            <person name="Viehrig K."/>
            <person name="Ye F."/>
            <person name="Su P."/>
            <person name="Kiefer A.F."/>
            <person name="Nichols A."/>
            <person name="Cepeda A.J."/>
            <person name="Yan W."/>
            <person name="Fan B."/>
            <person name="Jiang Y."/>
            <person name="Adhikari A."/>
            <person name="Zheng C.-J."/>
            <person name="Schuster L."/>
            <person name="Cowan T.M."/>
            <person name="Smanski M.J."/>
            <person name="Chevrette M.G."/>
            <person name="De Carvalho L.P.S."/>
            <person name="Shen B."/>
        </authorList>
    </citation>
    <scope>NUCLEOTIDE SEQUENCE [LARGE SCALE GENOMIC DNA]</scope>
    <source>
        <strain evidence="9 10">NPDC000234</strain>
    </source>
</reference>
<evidence type="ECO:0000256" key="3">
    <source>
        <dbReference type="ARBA" id="ARBA00023082"/>
    </source>
</evidence>
<sequence length="191" mass="21525">MRHSTGNRGTDQKRPTGRARDRAGDEAFVRALYDKHGMFMARVATGLLCGDTHQAQDMVQETVLRAWRHSGVLDPDAEGVRPWLVTVLRNLVIDGHRARRARPPETDDTTLADLPGPERLERALSKKIVREALADLTLQHREILVHAHFLDHSVERTSQLLGIPRGTVKSRTHLALRALRTALAERGYTHF</sequence>
<dbReference type="InterPro" id="IPR013249">
    <property type="entry name" value="RNA_pol_sigma70_r4_t2"/>
</dbReference>
<feature type="domain" description="RNA polymerase sigma factor 70 region 4 type 2" evidence="8">
    <location>
        <begin position="128"/>
        <end position="179"/>
    </location>
</feature>
<feature type="domain" description="RNA polymerase sigma-70 region 2" evidence="7">
    <location>
        <begin position="32"/>
        <end position="100"/>
    </location>
</feature>
<dbReference type="InterPro" id="IPR036388">
    <property type="entry name" value="WH-like_DNA-bd_sf"/>
</dbReference>
<dbReference type="RefSeq" id="WP_350779073.1">
    <property type="nucleotide sequence ID" value="NZ_JBEPEK010000048.1"/>
</dbReference>
<comment type="similarity">
    <text evidence="1">Belongs to the sigma-70 factor family. ECF subfamily.</text>
</comment>
<keyword evidence="3" id="KW-0731">Sigma factor</keyword>
<evidence type="ECO:0000313" key="9">
    <source>
        <dbReference type="EMBL" id="MER7179681.1"/>
    </source>
</evidence>
<evidence type="ECO:0000259" key="8">
    <source>
        <dbReference type="Pfam" id="PF08281"/>
    </source>
</evidence>
<dbReference type="InterPro" id="IPR013325">
    <property type="entry name" value="RNA_pol_sigma_r2"/>
</dbReference>
<keyword evidence="4" id="KW-0238">DNA-binding</keyword>
<protein>
    <submittedName>
        <fullName evidence="9">Sigma-70 family RNA polymerase sigma factor</fullName>
    </submittedName>
</protein>
<dbReference type="InterPro" id="IPR007627">
    <property type="entry name" value="RNA_pol_sigma70_r2"/>
</dbReference>
<dbReference type="SUPFAM" id="SSF88659">
    <property type="entry name" value="Sigma3 and sigma4 domains of RNA polymerase sigma factors"/>
    <property type="match status" value="1"/>
</dbReference>
<evidence type="ECO:0000256" key="1">
    <source>
        <dbReference type="ARBA" id="ARBA00010641"/>
    </source>
</evidence>
<dbReference type="Pfam" id="PF08281">
    <property type="entry name" value="Sigma70_r4_2"/>
    <property type="match status" value="1"/>
</dbReference>
<dbReference type="Gene3D" id="1.10.1740.10">
    <property type="match status" value="1"/>
</dbReference>
<evidence type="ECO:0000259" key="7">
    <source>
        <dbReference type="Pfam" id="PF04542"/>
    </source>
</evidence>
<keyword evidence="2" id="KW-0805">Transcription regulation</keyword>
<evidence type="ECO:0000256" key="6">
    <source>
        <dbReference type="SAM" id="MobiDB-lite"/>
    </source>
</evidence>
<dbReference type="EMBL" id="JBEPEK010000048">
    <property type="protein sequence ID" value="MER7179681.1"/>
    <property type="molecule type" value="Genomic_DNA"/>
</dbReference>
<comment type="caution">
    <text evidence="9">The sequence shown here is derived from an EMBL/GenBank/DDBJ whole genome shotgun (WGS) entry which is preliminary data.</text>
</comment>
<dbReference type="PANTHER" id="PTHR43133">
    <property type="entry name" value="RNA POLYMERASE ECF-TYPE SIGMA FACTO"/>
    <property type="match status" value="1"/>
</dbReference>
<dbReference type="PANTHER" id="PTHR43133:SF52">
    <property type="entry name" value="ECF RNA POLYMERASE SIGMA FACTOR SIGL"/>
    <property type="match status" value="1"/>
</dbReference>
<keyword evidence="5" id="KW-0804">Transcription</keyword>
<feature type="compositionally biased region" description="Basic and acidic residues" evidence="6">
    <location>
        <begin position="10"/>
        <end position="23"/>
    </location>
</feature>
<dbReference type="InterPro" id="IPR013324">
    <property type="entry name" value="RNA_pol_sigma_r3/r4-like"/>
</dbReference>
<evidence type="ECO:0000256" key="5">
    <source>
        <dbReference type="ARBA" id="ARBA00023163"/>
    </source>
</evidence>
<accession>A0ABV1WS52</accession>
<proteinExistence type="inferred from homology"/>
<evidence type="ECO:0000256" key="2">
    <source>
        <dbReference type="ARBA" id="ARBA00023015"/>
    </source>
</evidence>
<dbReference type="CDD" id="cd06171">
    <property type="entry name" value="Sigma70_r4"/>
    <property type="match status" value="1"/>
</dbReference>
<evidence type="ECO:0000313" key="10">
    <source>
        <dbReference type="Proteomes" id="UP001474181"/>
    </source>
</evidence>
<name>A0ABV1WS52_9ACTN</name>
<dbReference type="InterPro" id="IPR039425">
    <property type="entry name" value="RNA_pol_sigma-70-like"/>
</dbReference>
<keyword evidence="10" id="KW-1185">Reference proteome</keyword>
<dbReference type="Pfam" id="PF04542">
    <property type="entry name" value="Sigma70_r2"/>
    <property type="match status" value="1"/>
</dbReference>